<evidence type="ECO:0000313" key="11">
    <source>
        <dbReference type="Proteomes" id="UP000295110"/>
    </source>
</evidence>
<feature type="transmembrane region" description="Helical" evidence="8">
    <location>
        <begin position="291"/>
        <end position="308"/>
    </location>
</feature>
<feature type="transmembrane region" description="Helical" evidence="8">
    <location>
        <begin position="59"/>
        <end position="80"/>
    </location>
</feature>
<feature type="transmembrane region" description="Helical" evidence="8">
    <location>
        <begin position="92"/>
        <end position="110"/>
    </location>
</feature>
<dbReference type="Gene3D" id="1.20.1250.20">
    <property type="entry name" value="MFS general substrate transporter like domains"/>
    <property type="match status" value="1"/>
</dbReference>
<evidence type="ECO:0000259" key="9">
    <source>
        <dbReference type="PROSITE" id="PS50850"/>
    </source>
</evidence>
<dbReference type="GO" id="GO:0022857">
    <property type="term" value="F:transmembrane transporter activity"/>
    <property type="evidence" value="ECO:0007669"/>
    <property type="project" value="InterPro"/>
</dbReference>
<feature type="transmembrane region" description="Helical" evidence="8">
    <location>
        <begin position="173"/>
        <end position="195"/>
    </location>
</feature>
<dbReference type="Pfam" id="PF07690">
    <property type="entry name" value="MFS_1"/>
    <property type="match status" value="1"/>
</dbReference>
<keyword evidence="4" id="KW-1003">Cell membrane</keyword>
<sequence>MPTNDDDAPWQGHTQGSREYRLILAALTCAGIATFAQLYSPQGVLPRIAENLGVRPDQAALLISAATIGLALGVLPWSWLADRMGRVRAMKTSLVVATLCGFAVTAWPGFEGILVLRALEGFALGGLPAAAIAYLNEEVHPSQAGMAAAIYVSGTTVGGLSGRVLSVPVADAFGWRVAILVVTALGALATLAFMLSIPKARGFKPDAQTRLPLIDAIRLNLRPDMLVLFAQGFLLMGGLVAIYNYMTFHLEAPPFSLRPTTISLLLFSYLAGTFSASWAGGRVRRHGRLKVLCSSIAIMLGGAALMLGTLTAAFVLGLVLFTAGFFAAHAIAAGWVGQRATGGRSQAASLYNLFYYAGSSFFGWFCGLVFVSLGWTATVCTVIGMAVLAAVLVTWHARSAAPP</sequence>
<dbReference type="GO" id="GO:0005886">
    <property type="term" value="C:plasma membrane"/>
    <property type="evidence" value="ECO:0007669"/>
    <property type="project" value="UniProtKB-SubCell"/>
</dbReference>
<keyword evidence="7 8" id="KW-0472">Membrane</keyword>
<dbReference type="PANTHER" id="PTHR43271">
    <property type="entry name" value="BLL2771 PROTEIN"/>
    <property type="match status" value="1"/>
</dbReference>
<evidence type="ECO:0000256" key="1">
    <source>
        <dbReference type="ARBA" id="ARBA00004651"/>
    </source>
</evidence>
<dbReference type="Proteomes" id="UP000295110">
    <property type="component" value="Unassembled WGS sequence"/>
</dbReference>
<dbReference type="PANTHER" id="PTHR43271:SF1">
    <property type="entry name" value="INNER MEMBRANE TRANSPORT PROTEIN YNFM"/>
    <property type="match status" value="1"/>
</dbReference>
<dbReference type="InterPro" id="IPR036259">
    <property type="entry name" value="MFS_trans_sf"/>
</dbReference>
<dbReference type="CDD" id="cd17324">
    <property type="entry name" value="MFS_NepI_like"/>
    <property type="match status" value="1"/>
</dbReference>
<reference evidence="10 11" key="1">
    <citation type="submission" date="2019-03" db="EMBL/GenBank/DDBJ databases">
        <title>Genomic Encyclopedia of Type Strains, Phase IV (KMG-IV): sequencing the most valuable type-strain genomes for metagenomic binning, comparative biology and taxonomic classification.</title>
        <authorList>
            <person name="Goeker M."/>
        </authorList>
    </citation>
    <scope>NUCLEOTIDE SEQUENCE [LARGE SCALE GENOMIC DNA]</scope>
    <source>
        <strain evidence="10 11">DSM 654</strain>
    </source>
</reference>
<accession>A0A4R3UJN1</accession>
<feature type="domain" description="Major facilitator superfamily (MFS) profile" evidence="9">
    <location>
        <begin position="23"/>
        <end position="402"/>
    </location>
</feature>
<dbReference type="InterPro" id="IPR011701">
    <property type="entry name" value="MFS"/>
</dbReference>
<proteinExistence type="inferred from homology"/>
<keyword evidence="11" id="KW-1185">Reference proteome</keyword>
<feature type="transmembrane region" description="Helical" evidence="8">
    <location>
        <begin position="349"/>
        <end position="370"/>
    </location>
</feature>
<dbReference type="SUPFAM" id="SSF103473">
    <property type="entry name" value="MFS general substrate transporter"/>
    <property type="match status" value="1"/>
</dbReference>
<feature type="transmembrane region" description="Helical" evidence="8">
    <location>
        <begin position="314"/>
        <end position="337"/>
    </location>
</feature>
<evidence type="ECO:0000313" key="10">
    <source>
        <dbReference type="EMBL" id="TCU91876.1"/>
    </source>
</evidence>
<dbReference type="AlphaFoldDB" id="A0A4R3UJN1"/>
<keyword evidence="3" id="KW-0813">Transport</keyword>
<evidence type="ECO:0000256" key="2">
    <source>
        <dbReference type="ARBA" id="ARBA00008335"/>
    </source>
</evidence>
<comment type="caution">
    <text evidence="10">The sequence shown here is derived from an EMBL/GenBank/DDBJ whole genome shotgun (WGS) entry which is preliminary data.</text>
</comment>
<feature type="transmembrane region" description="Helical" evidence="8">
    <location>
        <begin position="226"/>
        <end position="246"/>
    </location>
</feature>
<dbReference type="InterPro" id="IPR020846">
    <property type="entry name" value="MFS_dom"/>
</dbReference>
<keyword evidence="6 8" id="KW-1133">Transmembrane helix</keyword>
<feature type="transmembrane region" description="Helical" evidence="8">
    <location>
        <begin position="20"/>
        <end position="39"/>
    </location>
</feature>
<evidence type="ECO:0000256" key="4">
    <source>
        <dbReference type="ARBA" id="ARBA00022475"/>
    </source>
</evidence>
<evidence type="ECO:0000256" key="5">
    <source>
        <dbReference type="ARBA" id="ARBA00022692"/>
    </source>
</evidence>
<protein>
    <submittedName>
        <fullName evidence="10">Putative MFS family arabinose efflux permease</fullName>
    </submittedName>
</protein>
<evidence type="ECO:0000256" key="6">
    <source>
        <dbReference type="ARBA" id="ARBA00022989"/>
    </source>
</evidence>
<feature type="transmembrane region" description="Helical" evidence="8">
    <location>
        <begin position="261"/>
        <end position="279"/>
    </location>
</feature>
<evidence type="ECO:0000256" key="3">
    <source>
        <dbReference type="ARBA" id="ARBA00022448"/>
    </source>
</evidence>
<evidence type="ECO:0000256" key="7">
    <source>
        <dbReference type="ARBA" id="ARBA00023136"/>
    </source>
</evidence>
<keyword evidence="5 8" id="KW-0812">Transmembrane</keyword>
<dbReference type="EMBL" id="SMBU01000024">
    <property type="protein sequence ID" value="TCU91876.1"/>
    <property type="molecule type" value="Genomic_DNA"/>
</dbReference>
<comment type="similarity">
    <text evidence="2">Belongs to the major facilitator superfamily.</text>
</comment>
<evidence type="ECO:0000256" key="8">
    <source>
        <dbReference type="SAM" id="Phobius"/>
    </source>
</evidence>
<name>A0A4R3UJN1_ROSSA</name>
<dbReference type="RefSeq" id="WP_132574216.1">
    <property type="nucleotide sequence ID" value="NZ_CBCSGL010000024.1"/>
</dbReference>
<gene>
    <name evidence="10" type="ORF">EV671_102444</name>
</gene>
<feature type="transmembrane region" description="Helical" evidence="8">
    <location>
        <begin position="376"/>
        <end position="397"/>
    </location>
</feature>
<dbReference type="OrthoDB" id="63984at2"/>
<organism evidence="10 11">
    <name type="scientific">Roseateles saccharophilus</name>
    <name type="common">Pseudomonas saccharophila</name>
    <dbReference type="NCBI Taxonomy" id="304"/>
    <lineage>
        <taxon>Bacteria</taxon>
        <taxon>Pseudomonadati</taxon>
        <taxon>Pseudomonadota</taxon>
        <taxon>Betaproteobacteria</taxon>
        <taxon>Burkholderiales</taxon>
        <taxon>Sphaerotilaceae</taxon>
        <taxon>Roseateles</taxon>
    </lineage>
</organism>
<comment type="subcellular location">
    <subcellularLocation>
        <location evidence="1">Cell membrane</location>
        <topology evidence="1">Multi-pass membrane protein</topology>
    </subcellularLocation>
</comment>
<dbReference type="PROSITE" id="PS50850">
    <property type="entry name" value="MFS"/>
    <property type="match status" value="1"/>
</dbReference>